<dbReference type="SUPFAM" id="SSF141523">
    <property type="entry name" value="L,D-transpeptidase catalytic domain-like"/>
    <property type="match status" value="1"/>
</dbReference>
<dbReference type="GO" id="GO:0016746">
    <property type="term" value="F:acyltransferase activity"/>
    <property type="evidence" value="ECO:0007669"/>
    <property type="project" value="UniProtKB-KW"/>
</dbReference>
<reference evidence="10" key="2">
    <citation type="submission" date="2020-07" db="EMBL/GenBank/DDBJ databases">
        <title>Genome of starter culture bacteria Kocuria salsicia reveals its technological properties and safety for usage in meat industry.</title>
        <authorList>
            <person name="Michael M."/>
            <person name="Konstantin K."/>
            <person name="Evgenii K."/>
            <person name="Galina S."/>
            <person name="Oksana K."/>
            <person name="Andrei L."/>
        </authorList>
    </citation>
    <scope>NUCLEOTIDE SEQUENCE [LARGE SCALE GENOMIC DNA]</scope>
    <source>
        <strain evidence="10">80</strain>
    </source>
</reference>
<dbReference type="PROSITE" id="PS52029">
    <property type="entry name" value="LD_TPASE"/>
    <property type="match status" value="1"/>
</dbReference>
<dbReference type="GO" id="GO:0008360">
    <property type="term" value="P:regulation of cell shape"/>
    <property type="evidence" value="ECO:0007669"/>
    <property type="project" value="UniProtKB-UniRule"/>
</dbReference>
<evidence type="ECO:0000256" key="7">
    <source>
        <dbReference type="PROSITE-ProRule" id="PRU01373"/>
    </source>
</evidence>
<dbReference type="KEGG" id="kvr:CIB50_0001358"/>
<dbReference type="GO" id="GO:0005576">
    <property type="term" value="C:extracellular region"/>
    <property type="evidence" value="ECO:0007669"/>
    <property type="project" value="TreeGrafter"/>
</dbReference>
<feature type="active site" description="Proton donor/acceptor" evidence="7">
    <location>
        <position position="364"/>
    </location>
</feature>
<dbReference type="Gene3D" id="2.60.40.3710">
    <property type="match status" value="1"/>
</dbReference>
<dbReference type="PANTHER" id="PTHR30582:SF2">
    <property type="entry name" value="L,D-TRANSPEPTIDASE YCIB-RELATED"/>
    <property type="match status" value="1"/>
</dbReference>
<dbReference type="Pfam" id="PF17964">
    <property type="entry name" value="Big_10"/>
    <property type="match status" value="1"/>
</dbReference>
<protein>
    <submittedName>
        <fullName evidence="10">L,D-transpeptidase LppS</fullName>
        <ecNumber evidence="10">2.3.2.-</ecNumber>
    </submittedName>
</protein>
<keyword evidence="3 7" id="KW-0133">Cell shape</keyword>
<keyword evidence="11" id="KW-1185">Reference proteome</keyword>
<dbReference type="RefSeq" id="WP_094393580.1">
    <property type="nucleotide sequence ID" value="NZ_CP059343.1"/>
</dbReference>
<keyword evidence="2 10" id="KW-0808">Transferase</keyword>
<feature type="region of interest" description="Disordered" evidence="8">
    <location>
        <begin position="1"/>
        <end position="38"/>
    </location>
</feature>
<evidence type="ECO:0000259" key="9">
    <source>
        <dbReference type="PROSITE" id="PS52029"/>
    </source>
</evidence>
<dbReference type="Gene3D" id="2.40.440.10">
    <property type="entry name" value="L,D-transpeptidase catalytic domain-like"/>
    <property type="match status" value="1"/>
</dbReference>
<dbReference type="Proteomes" id="UP000216825">
    <property type="component" value="Chromosome"/>
</dbReference>
<feature type="active site" description="Nucleophile" evidence="7">
    <location>
        <position position="383"/>
    </location>
</feature>
<feature type="region of interest" description="Disordered" evidence="8">
    <location>
        <begin position="64"/>
        <end position="98"/>
    </location>
</feature>
<dbReference type="InterPro" id="IPR050979">
    <property type="entry name" value="LD-transpeptidase"/>
</dbReference>
<reference evidence="10" key="1">
    <citation type="submission" date="2017-08" db="EMBL/GenBank/DDBJ databases">
        <authorList>
            <person name="Minaev M."/>
            <person name="Kurbakov K.A."/>
            <person name="Solodovnikova G.I."/>
            <person name="Kuznetsova O.A."/>
            <person name="Lisitsyn A.B."/>
        </authorList>
    </citation>
    <scope>NUCLEOTIDE SEQUENCE</scope>
    <source>
        <strain evidence="10">80</strain>
    </source>
</reference>
<dbReference type="PANTHER" id="PTHR30582">
    <property type="entry name" value="L,D-TRANSPEPTIDASE"/>
    <property type="match status" value="1"/>
</dbReference>
<keyword evidence="6 7" id="KW-0961">Cell wall biogenesis/degradation</keyword>
<feature type="domain" description="L,D-TPase catalytic" evidence="9">
    <location>
        <begin position="280"/>
        <end position="407"/>
    </location>
</feature>
<dbReference type="EC" id="2.3.2.-" evidence="10"/>
<evidence type="ECO:0000256" key="4">
    <source>
        <dbReference type="ARBA" id="ARBA00022984"/>
    </source>
</evidence>
<organism evidence="10 11">
    <name type="scientific">Kocuria varians</name>
    <name type="common">Micrococcus varians</name>
    <dbReference type="NCBI Taxonomy" id="1272"/>
    <lineage>
        <taxon>Bacteria</taxon>
        <taxon>Bacillati</taxon>
        <taxon>Actinomycetota</taxon>
        <taxon>Actinomycetes</taxon>
        <taxon>Micrococcales</taxon>
        <taxon>Micrococcaceae</taxon>
        <taxon>Kocuria</taxon>
    </lineage>
</organism>
<dbReference type="CDD" id="cd16913">
    <property type="entry name" value="YkuD_like"/>
    <property type="match status" value="1"/>
</dbReference>
<proteinExistence type="predicted"/>
<keyword evidence="5 10" id="KW-0012">Acyltransferase</keyword>
<evidence type="ECO:0000256" key="1">
    <source>
        <dbReference type="ARBA" id="ARBA00004752"/>
    </source>
</evidence>
<evidence type="ECO:0000313" key="11">
    <source>
        <dbReference type="Proteomes" id="UP000216825"/>
    </source>
</evidence>
<evidence type="ECO:0000256" key="2">
    <source>
        <dbReference type="ARBA" id="ARBA00022679"/>
    </source>
</evidence>
<evidence type="ECO:0000256" key="3">
    <source>
        <dbReference type="ARBA" id="ARBA00022960"/>
    </source>
</evidence>
<dbReference type="InterPro" id="IPR041280">
    <property type="entry name" value="Big_10"/>
</dbReference>
<sequence>MTASRHSSGTSPEGSRPGASFSASSDSPATTPGGAGAARGLTRRRLALGSVGLLAAVGLSACGADSGDDGGAEASGSAGASSSAKAPGVTVSPTADASMVNPVDPVVVTTDAGTLTDVTVTASSSGEKAEGAIGKDGTEWRSAKPLAFDETYTVDYTARSGDRDTTGQSVFSTVDAAHEADVSMNVKDGQTYGVWQVVEFNFSEPVSAKDAVEKAISVEGAHKDGAFRWYSDQKLRFRPSEPWTPRSTVKVSANILGTDLGNGMIGNGNKTVSFTTGPEQRAYVDNNAKTLVAYVDGKETGTWPVTLGDAEWPSTTGKKVILEQAASYKFNAGSLNLKPGDSHYYPPFDASNVSRLTWSGEFVHQALPSAYPVLGVANVSHGCVGMPPEGASYIYNTFRPGDMVEVVNTNYPQADPDDGLGDWNIPFQHYADENWHGNW</sequence>
<dbReference type="GO" id="GO:0071972">
    <property type="term" value="F:peptidoglycan L,D-transpeptidase activity"/>
    <property type="evidence" value="ECO:0007669"/>
    <property type="project" value="TreeGrafter"/>
</dbReference>
<comment type="pathway">
    <text evidence="1 7">Cell wall biogenesis; peptidoglycan biosynthesis.</text>
</comment>
<feature type="compositionally biased region" description="Polar residues" evidence="8">
    <location>
        <begin position="1"/>
        <end position="13"/>
    </location>
</feature>
<dbReference type="Pfam" id="PF03734">
    <property type="entry name" value="YkuD"/>
    <property type="match status" value="1"/>
</dbReference>
<dbReference type="InterPro" id="IPR005490">
    <property type="entry name" value="LD_TPept_cat_dom"/>
</dbReference>
<dbReference type="GO" id="GO:0071555">
    <property type="term" value="P:cell wall organization"/>
    <property type="evidence" value="ECO:0007669"/>
    <property type="project" value="UniProtKB-UniRule"/>
</dbReference>
<dbReference type="AlphaFoldDB" id="A0A7D7KZ11"/>
<dbReference type="Gene3D" id="2.60.40.3780">
    <property type="match status" value="1"/>
</dbReference>
<gene>
    <name evidence="10" type="primary">lppS</name>
    <name evidence="10" type="ORF">CIB50_0001358</name>
</gene>
<dbReference type="UniPathway" id="UPA00219"/>
<evidence type="ECO:0000256" key="6">
    <source>
        <dbReference type="ARBA" id="ARBA00023316"/>
    </source>
</evidence>
<keyword evidence="4 7" id="KW-0573">Peptidoglycan synthesis</keyword>
<evidence type="ECO:0000256" key="8">
    <source>
        <dbReference type="SAM" id="MobiDB-lite"/>
    </source>
</evidence>
<dbReference type="InterPro" id="IPR038063">
    <property type="entry name" value="Transpep_catalytic_dom"/>
</dbReference>
<evidence type="ECO:0000313" key="10">
    <source>
        <dbReference type="EMBL" id="QMS56645.1"/>
    </source>
</evidence>
<dbReference type="GO" id="GO:0018104">
    <property type="term" value="P:peptidoglycan-protein cross-linking"/>
    <property type="evidence" value="ECO:0007669"/>
    <property type="project" value="TreeGrafter"/>
</dbReference>
<name>A0A7D7KZ11_KOCVA</name>
<feature type="compositionally biased region" description="Low complexity" evidence="8">
    <location>
        <begin position="72"/>
        <end position="84"/>
    </location>
</feature>
<evidence type="ECO:0000256" key="5">
    <source>
        <dbReference type="ARBA" id="ARBA00023315"/>
    </source>
</evidence>
<dbReference type="EMBL" id="CP059343">
    <property type="protein sequence ID" value="QMS56645.1"/>
    <property type="molecule type" value="Genomic_DNA"/>
</dbReference>
<accession>A0A7D7KZ11</accession>